<dbReference type="RefSeq" id="WP_114497528.1">
    <property type="nucleotide sequence ID" value="NZ_QPJW01000006.1"/>
</dbReference>
<sequence>MKKLRLIAYALALVVLLAGCNKAAESNSPAGAPATSAINGEAETAPAKSDGLAKEAKSSDPQDTAMLYKDYLKEKGLGADLSLVYFKQEDIDFDGNEEAVAAFGYAEEEDEDEEDVTLNEIYILRNQGGKILQLGDNLNSGGYGINEVRLVQLEDREEKVIYLGLTNWVSMTGFRLVEISGDTLDELAYSASATGSGEDVLLDGNENGKFDSYEQRRGSYDVFYYGVTRYFSLERGEFVQTDTSVELLDYPSTPKEVVLEYLALSIIDDRLPPNVEQRLDELCQFRNAAGDRPVLEVDYGIVGNLQLELDDEDAYFEVEESGSDTMVTLIEKEADRTKKQTVFNLAKDSDNNKGKWSIYDIEVVESE</sequence>
<evidence type="ECO:0000313" key="3">
    <source>
        <dbReference type="Proteomes" id="UP000253090"/>
    </source>
</evidence>
<comment type="caution">
    <text evidence="2">The sequence shown here is derived from an EMBL/GenBank/DDBJ whole genome shotgun (WGS) entry which is preliminary data.</text>
</comment>
<reference evidence="2 3" key="1">
    <citation type="submission" date="2018-07" db="EMBL/GenBank/DDBJ databases">
        <title>Genomic Encyclopedia of Type Strains, Phase III (KMG-III): the genomes of soil and plant-associated and newly described type strains.</title>
        <authorList>
            <person name="Whitman W."/>
        </authorList>
    </citation>
    <scope>NUCLEOTIDE SEQUENCE [LARGE SCALE GENOMIC DNA]</scope>
    <source>
        <strain evidence="2 3">CECT 8333</strain>
    </source>
</reference>
<feature type="signal peptide" evidence="1">
    <location>
        <begin position="1"/>
        <end position="23"/>
    </location>
</feature>
<evidence type="ECO:0000313" key="2">
    <source>
        <dbReference type="EMBL" id="RCX18666.1"/>
    </source>
</evidence>
<dbReference type="EMBL" id="QPJW01000006">
    <property type="protein sequence ID" value="RCX18666.1"/>
    <property type="molecule type" value="Genomic_DNA"/>
</dbReference>
<organism evidence="2 3">
    <name type="scientific">Fontibacillus phaseoli</name>
    <dbReference type="NCBI Taxonomy" id="1416533"/>
    <lineage>
        <taxon>Bacteria</taxon>
        <taxon>Bacillati</taxon>
        <taxon>Bacillota</taxon>
        <taxon>Bacilli</taxon>
        <taxon>Bacillales</taxon>
        <taxon>Paenibacillaceae</taxon>
        <taxon>Fontibacillus</taxon>
    </lineage>
</organism>
<dbReference type="AlphaFoldDB" id="A0A369BDK0"/>
<name>A0A369BDK0_9BACL</name>
<keyword evidence="1" id="KW-0732">Signal</keyword>
<keyword evidence="3" id="KW-1185">Reference proteome</keyword>
<evidence type="ECO:0000256" key="1">
    <source>
        <dbReference type="SAM" id="SignalP"/>
    </source>
</evidence>
<dbReference type="PROSITE" id="PS51257">
    <property type="entry name" value="PROKAR_LIPOPROTEIN"/>
    <property type="match status" value="1"/>
</dbReference>
<proteinExistence type="predicted"/>
<gene>
    <name evidence="2" type="ORF">DFP94_106200</name>
</gene>
<dbReference type="OrthoDB" id="2628648at2"/>
<protein>
    <submittedName>
        <fullName evidence="2">Uncharacterized protein</fullName>
    </submittedName>
</protein>
<dbReference type="Proteomes" id="UP000253090">
    <property type="component" value="Unassembled WGS sequence"/>
</dbReference>
<accession>A0A369BDK0</accession>
<feature type="chain" id="PRO_5017074766" evidence="1">
    <location>
        <begin position="24"/>
        <end position="367"/>
    </location>
</feature>